<protein>
    <submittedName>
        <fullName evidence="2">NAD(P)H-binding protein</fullName>
    </submittedName>
</protein>
<gene>
    <name evidence="2" type="ORF">ABV408_00840</name>
</gene>
<proteinExistence type="predicted"/>
<evidence type="ECO:0000259" key="1">
    <source>
        <dbReference type="Pfam" id="PF13460"/>
    </source>
</evidence>
<dbReference type="Pfam" id="PF13460">
    <property type="entry name" value="NAD_binding_10"/>
    <property type="match status" value="1"/>
</dbReference>
<dbReference type="Gene3D" id="3.40.50.720">
    <property type="entry name" value="NAD(P)-binding Rossmann-like Domain"/>
    <property type="match status" value="1"/>
</dbReference>
<dbReference type="EMBL" id="CP159578">
    <property type="protein sequence ID" value="XCJ79755.1"/>
    <property type="molecule type" value="Genomic_DNA"/>
</dbReference>
<reference evidence="2" key="1">
    <citation type="submission" date="2024-06" db="EMBL/GenBank/DDBJ databases">
        <title>Complete genome of Salinicola endophyticus HNIBRBA4755.</title>
        <authorList>
            <person name="Shin S.Y."/>
            <person name="Kang H."/>
            <person name="Song J."/>
        </authorList>
    </citation>
    <scope>NUCLEOTIDE SEQUENCE</scope>
    <source>
        <strain evidence="2">HNIBRBA4755</strain>
    </source>
</reference>
<dbReference type="InterPro" id="IPR016040">
    <property type="entry name" value="NAD(P)-bd_dom"/>
</dbReference>
<evidence type="ECO:0000313" key="2">
    <source>
        <dbReference type="EMBL" id="XCJ79755.1"/>
    </source>
</evidence>
<dbReference type="InterPro" id="IPR036291">
    <property type="entry name" value="NAD(P)-bd_dom_sf"/>
</dbReference>
<dbReference type="AlphaFoldDB" id="A0AB74UDA0"/>
<dbReference type="InterPro" id="IPR051606">
    <property type="entry name" value="Polyketide_Oxido-like"/>
</dbReference>
<sequence>MKLVILGAKGMVGSRLIAEARRRGHDVLGVSRSDDANVSEGASSRRRLDVATQPEVLREIIRSQDVVISALRPAAGRESELPMLTRAVVEAAYDERRPVLVVGGAANLQLSDCANDTVLSRPGFLPDSVRPIAEACAAQEAYLATSSAHWLCLRPAAELVPGERTGNYVLGRSRLVTNAQGRSRISVEDYAVAMLDLAVSPAPWRTLLAVGWG</sequence>
<dbReference type="RefSeq" id="WP_353980668.1">
    <property type="nucleotide sequence ID" value="NZ_CP159578.1"/>
</dbReference>
<dbReference type="GO" id="GO:0016646">
    <property type="term" value="F:oxidoreductase activity, acting on the CH-NH group of donors, NAD or NADP as acceptor"/>
    <property type="evidence" value="ECO:0007669"/>
    <property type="project" value="TreeGrafter"/>
</dbReference>
<dbReference type="PANTHER" id="PTHR43355">
    <property type="entry name" value="FLAVIN REDUCTASE (NADPH)"/>
    <property type="match status" value="1"/>
</dbReference>
<accession>A0AB74UDA0</accession>
<dbReference type="PANTHER" id="PTHR43355:SF2">
    <property type="entry name" value="FLAVIN REDUCTASE (NADPH)"/>
    <property type="match status" value="1"/>
</dbReference>
<dbReference type="SUPFAM" id="SSF51735">
    <property type="entry name" value="NAD(P)-binding Rossmann-fold domains"/>
    <property type="match status" value="1"/>
</dbReference>
<feature type="domain" description="NAD(P)-binding" evidence="1">
    <location>
        <begin position="7"/>
        <end position="196"/>
    </location>
</feature>
<organism evidence="2">
    <name type="scientific">Salinicola endophyticus</name>
    <dbReference type="NCBI Taxonomy" id="1949083"/>
    <lineage>
        <taxon>Bacteria</taxon>
        <taxon>Pseudomonadati</taxon>
        <taxon>Pseudomonadota</taxon>
        <taxon>Gammaproteobacteria</taxon>
        <taxon>Oceanospirillales</taxon>
        <taxon>Halomonadaceae</taxon>
        <taxon>Salinicola</taxon>
    </lineage>
</organism>
<name>A0AB74UDA0_9GAMM</name>